<dbReference type="InterPro" id="IPR001789">
    <property type="entry name" value="Sig_transdc_resp-reg_receiver"/>
</dbReference>
<dbReference type="InterPro" id="IPR011006">
    <property type="entry name" value="CheY-like_superfamily"/>
</dbReference>
<dbReference type="EMBL" id="CP107006">
    <property type="protein sequence ID" value="UYQ91458.1"/>
    <property type="molecule type" value="Genomic_DNA"/>
</dbReference>
<protein>
    <submittedName>
        <fullName evidence="3">Response regulator</fullName>
    </submittedName>
</protein>
<name>A0ABY6IVQ5_9BACT</name>
<evidence type="ECO:0000259" key="2">
    <source>
        <dbReference type="PROSITE" id="PS50110"/>
    </source>
</evidence>
<feature type="modified residue" description="4-aspartylphosphate" evidence="1">
    <location>
        <position position="58"/>
    </location>
</feature>
<dbReference type="SMART" id="SM00448">
    <property type="entry name" value="REC"/>
    <property type="match status" value="1"/>
</dbReference>
<dbReference type="InterPro" id="IPR051271">
    <property type="entry name" value="2C-system_Tx_regulators"/>
</dbReference>
<evidence type="ECO:0000256" key="1">
    <source>
        <dbReference type="PROSITE-ProRule" id="PRU00169"/>
    </source>
</evidence>
<dbReference type="Gene3D" id="3.40.50.2300">
    <property type="match status" value="1"/>
</dbReference>
<gene>
    <name evidence="3" type="ORF">MKQ68_15300</name>
</gene>
<sequence length="191" mass="21963">MHDKPLNCLVVDDEPLAARLIARYVERTPGLRLLHATTDSMQALSLIHEGEVSLAFLDIQMPGINGFELMQLLRRQCAVIIVTAYPQYALQSYEYEVLDYLVKPVGYERFQQATERALLRLSTAPTVMPFIFIKSGQKLIRLLLKDILYIEGMRDYTAFHTQGVNIFRAIDYVTWKRCFPKRLFASTGRTS</sequence>
<proteinExistence type="predicted"/>
<evidence type="ECO:0000313" key="4">
    <source>
        <dbReference type="Proteomes" id="UP001162741"/>
    </source>
</evidence>
<dbReference type="PANTHER" id="PTHR45526">
    <property type="entry name" value="TRANSCRIPTIONAL REGULATORY PROTEIN DPIA"/>
    <property type="match status" value="1"/>
</dbReference>
<dbReference type="RefSeq" id="WP_264279880.1">
    <property type="nucleotide sequence ID" value="NZ_CP107006.1"/>
</dbReference>
<organism evidence="3 4">
    <name type="scientific">Chitinophaga horti</name>
    <dbReference type="NCBI Taxonomy" id="2920382"/>
    <lineage>
        <taxon>Bacteria</taxon>
        <taxon>Pseudomonadati</taxon>
        <taxon>Bacteroidota</taxon>
        <taxon>Chitinophagia</taxon>
        <taxon>Chitinophagales</taxon>
        <taxon>Chitinophagaceae</taxon>
        <taxon>Chitinophaga</taxon>
    </lineage>
</organism>
<dbReference type="PANTHER" id="PTHR45526:SF1">
    <property type="entry name" value="TRANSCRIPTIONAL REGULATORY PROTEIN DCUR-RELATED"/>
    <property type="match status" value="1"/>
</dbReference>
<dbReference type="PROSITE" id="PS50110">
    <property type="entry name" value="RESPONSE_REGULATORY"/>
    <property type="match status" value="1"/>
</dbReference>
<keyword evidence="1" id="KW-0597">Phosphoprotein</keyword>
<feature type="domain" description="Response regulatory" evidence="2">
    <location>
        <begin position="7"/>
        <end position="118"/>
    </location>
</feature>
<dbReference type="Pfam" id="PF00072">
    <property type="entry name" value="Response_reg"/>
    <property type="match status" value="1"/>
</dbReference>
<dbReference type="SUPFAM" id="SSF52172">
    <property type="entry name" value="CheY-like"/>
    <property type="match status" value="1"/>
</dbReference>
<keyword evidence="4" id="KW-1185">Reference proteome</keyword>
<dbReference type="Proteomes" id="UP001162741">
    <property type="component" value="Chromosome"/>
</dbReference>
<evidence type="ECO:0000313" key="3">
    <source>
        <dbReference type="EMBL" id="UYQ91458.1"/>
    </source>
</evidence>
<accession>A0ABY6IVQ5</accession>
<reference evidence="3" key="1">
    <citation type="submission" date="2022-10" db="EMBL/GenBank/DDBJ databases">
        <title>Chitinophaga sp. nov., isolated from soil.</title>
        <authorList>
            <person name="Jeon C.O."/>
        </authorList>
    </citation>
    <scope>NUCLEOTIDE SEQUENCE</scope>
    <source>
        <strain evidence="3">R8</strain>
    </source>
</reference>